<dbReference type="InterPro" id="IPR043129">
    <property type="entry name" value="ATPase_NBD"/>
</dbReference>
<dbReference type="EMBL" id="JAEUBF010000677">
    <property type="protein sequence ID" value="KAH3676186.1"/>
    <property type="molecule type" value="Genomic_DNA"/>
</dbReference>
<organism evidence="3 4">
    <name type="scientific">Wickerhamomyces mucosus</name>
    <dbReference type="NCBI Taxonomy" id="1378264"/>
    <lineage>
        <taxon>Eukaryota</taxon>
        <taxon>Fungi</taxon>
        <taxon>Dikarya</taxon>
        <taxon>Ascomycota</taxon>
        <taxon>Saccharomycotina</taxon>
        <taxon>Saccharomycetes</taxon>
        <taxon>Phaffomycetales</taxon>
        <taxon>Wickerhamomycetaceae</taxon>
        <taxon>Wickerhamomyces</taxon>
    </lineage>
</organism>
<feature type="domain" description="RTG2 C-terminal" evidence="2">
    <location>
        <begin position="349"/>
        <end position="554"/>
    </location>
</feature>
<comment type="caution">
    <text evidence="3">The sequence shown here is derived from an EMBL/GenBank/DDBJ whole genome shotgun (WGS) entry which is preliminary data.</text>
</comment>
<dbReference type="InterPro" id="IPR003695">
    <property type="entry name" value="Ppx_GppA_N"/>
</dbReference>
<sequence>MSHLSPNDTEDEAELVGRALIGIVDIGSNGIRFSISSKASHHARIMPCVFKDRVGISLFDAQYASNSNEKIPIPKETITEVCAAMKRFKLICEDFGVPESGVRIVATEATREATNSQDFRDAIYDSTGWEVELLNKEDEGRIGSYGVASSFDSLGGLFMDLGGGSTQISWIQCQNGEIKISSNPVSLPYGAAALTKRLQFEDKKELFFEIQTAYKEAFEKIDVPQSLIEEAEQNGGFDLYTCGGGLRGLGYALLSDIKQYPIPTIINGFSCSFSDFINISNFLLLKQNLPQKEIFKVSERRRAQLPAVGLLVSAAFESLPKIKTVHFSEGGVREGALYSMLPREIRSQDPLIIASRPYAPLLANKYLELLRTALPEKYVPREVRERIAPALCNLAFVHSSYPKELQPTAALHVATTGIIAGSHGLSHRTRALIGIALCDRWGGDLPESEEAHKNSLCDLVKRDGDKIAMERIVWWTKYCGTIMYVICGVHPGGNIRDGVFNFNIINNGDLEVKDEDEKRKFDVIVQISNDDIKTSASVRGRILTLQKKVRKLSRGSSEKVKIGVELYDH</sequence>
<dbReference type="SUPFAM" id="SSF53067">
    <property type="entry name" value="Actin-like ATPase domain"/>
    <property type="match status" value="2"/>
</dbReference>
<dbReference type="Gene3D" id="3.30.420.40">
    <property type="match status" value="1"/>
</dbReference>
<protein>
    <recommendedName>
        <fullName evidence="5">Ppx/GppA phosphatase domain-containing protein</fullName>
    </recommendedName>
</protein>
<dbReference type="FunFam" id="3.30.420.40:FF:000191">
    <property type="entry name" value="Retrograde regulation protein 2"/>
    <property type="match status" value="1"/>
</dbReference>
<dbReference type="InterPro" id="IPR050273">
    <property type="entry name" value="GppA/Ppx_hydrolase"/>
</dbReference>
<feature type="domain" description="Ppx/GppA phosphatase N-terminal" evidence="1">
    <location>
        <begin position="35"/>
        <end position="344"/>
    </location>
</feature>
<dbReference type="InterPro" id="IPR057512">
    <property type="entry name" value="RTG2_C"/>
</dbReference>
<evidence type="ECO:0000313" key="4">
    <source>
        <dbReference type="Proteomes" id="UP000769528"/>
    </source>
</evidence>
<dbReference type="Gene3D" id="3.30.420.150">
    <property type="entry name" value="Exopolyphosphatase. Domain 2"/>
    <property type="match status" value="1"/>
</dbReference>
<evidence type="ECO:0000259" key="2">
    <source>
        <dbReference type="Pfam" id="PF23566"/>
    </source>
</evidence>
<dbReference type="PANTHER" id="PTHR30005">
    <property type="entry name" value="EXOPOLYPHOSPHATASE"/>
    <property type="match status" value="1"/>
</dbReference>
<dbReference type="OrthoDB" id="2014654at2759"/>
<dbReference type="Pfam" id="PF02541">
    <property type="entry name" value="Ppx-GppA"/>
    <property type="match status" value="1"/>
</dbReference>
<dbReference type="AlphaFoldDB" id="A0A9P8TES3"/>
<name>A0A9P8TES3_9ASCO</name>
<evidence type="ECO:0008006" key="5">
    <source>
        <dbReference type="Google" id="ProtNLM"/>
    </source>
</evidence>
<accession>A0A9P8TES3</accession>
<reference evidence="3" key="1">
    <citation type="journal article" date="2021" name="Open Biol.">
        <title>Shared evolutionary footprints suggest mitochondrial oxidative damage underlies multiple complex I losses in fungi.</title>
        <authorList>
            <person name="Schikora-Tamarit M.A."/>
            <person name="Marcet-Houben M."/>
            <person name="Nosek J."/>
            <person name="Gabaldon T."/>
        </authorList>
    </citation>
    <scope>NUCLEOTIDE SEQUENCE</scope>
    <source>
        <strain evidence="3">CBS6341</strain>
    </source>
</reference>
<evidence type="ECO:0000313" key="3">
    <source>
        <dbReference type="EMBL" id="KAH3676186.1"/>
    </source>
</evidence>
<proteinExistence type="predicted"/>
<gene>
    <name evidence="3" type="ORF">WICMUC_002208</name>
</gene>
<dbReference type="Pfam" id="PF23566">
    <property type="entry name" value="RTG2_C"/>
    <property type="match status" value="1"/>
</dbReference>
<dbReference type="GO" id="GO:0006357">
    <property type="term" value="P:regulation of transcription by RNA polymerase II"/>
    <property type="evidence" value="ECO:0007669"/>
    <property type="project" value="TreeGrafter"/>
</dbReference>
<evidence type="ECO:0000259" key="1">
    <source>
        <dbReference type="Pfam" id="PF02541"/>
    </source>
</evidence>
<dbReference type="PANTHER" id="PTHR30005:SF0">
    <property type="entry name" value="RETROGRADE REGULATION PROTEIN 2"/>
    <property type="match status" value="1"/>
</dbReference>
<keyword evidence="4" id="KW-1185">Reference proteome</keyword>
<dbReference type="Proteomes" id="UP000769528">
    <property type="component" value="Unassembled WGS sequence"/>
</dbReference>
<reference evidence="3" key="2">
    <citation type="submission" date="2021-01" db="EMBL/GenBank/DDBJ databases">
        <authorList>
            <person name="Schikora-Tamarit M.A."/>
        </authorList>
    </citation>
    <scope>NUCLEOTIDE SEQUENCE</scope>
    <source>
        <strain evidence="3">CBS6341</strain>
    </source>
</reference>